<evidence type="ECO:0000313" key="1">
    <source>
        <dbReference type="EMBL" id="TKA42522.1"/>
    </source>
</evidence>
<evidence type="ECO:0000313" key="2">
    <source>
        <dbReference type="Proteomes" id="UP000309340"/>
    </source>
</evidence>
<gene>
    <name evidence="1" type="ORF">B0A55_13690</name>
</gene>
<dbReference type="AlphaFoldDB" id="A0A4U0V2S2"/>
<reference evidence="1 2" key="1">
    <citation type="submission" date="2017-03" db="EMBL/GenBank/DDBJ databases">
        <title>Genomes of endolithic fungi from Antarctica.</title>
        <authorList>
            <person name="Coleine C."/>
            <person name="Masonjones S."/>
            <person name="Stajich J.E."/>
        </authorList>
    </citation>
    <scope>NUCLEOTIDE SEQUENCE [LARGE SCALE GENOMIC DNA]</scope>
    <source>
        <strain evidence="1 2">CCFEE 5184</strain>
    </source>
</reference>
<feature type="non-terminal residue" evidence="1">
    <location>
        <position position="1"/>
    </location>
</feature>
<organism evidence="1 2">
    <name type="scientific">Friedmanniomyces simplex</name>
    <dbReference type="NCBI Taxonomy" id="329884"/>
    <lineage>
        <taxon>Eukaryota</taxon>
        <taxon>Fungi</taxon>
        <taxon>Dikarya</taxon>
        <taxon>Ascomycota</taxon>
        <taxon>Pezizomycotina</taxon>
        <taxon>Dothideomycetes</taxon>
        <taxon>Dothideomycetidae</taxon>
        <taxon>Mycosphaerellales</taxon>
        <taxon>Teratosphaeriaceae</taxon>
        <taxon>Friedmanniomyces</taxon>
    </lineage>
</organism>
<dbReference type="EMBL" id="NAJQ01002488">
    <property type="protein sequence ID" value="TKA42522.1"/>
    <property type="molecule type" value="Genomic_DNA"/>
</dbReference>
<name>A0A4U0V2S2_9PEZI</name>
<sequence>LEVEEGFVDLLARAKYQQDNDEAEETYDAEGEYQTFQQSEGANEVIDQYAEEGDTNAGE</sequence>
<comment type="caution">
    <text evidence="1">The sequence shown here is derived from an EMBL/GenBank/DDBJ whole genome shotgun (WGS) entry which is preliminary data.</text>
</comment>
<feature type="non-terminal residue" evidence="1">
    <location>
        <position position="59"/>
    </location>
</feature>
<accession>A0A4U0V2S2</accession>
<protein>
    <submittedName>
        <fullName evidence="1">Uncharacterized protein</fullName>
    </submittedName>
</protein>
<proteinExistence type="predicted"/>
<keyword evidence="2" id="KW-1185">Reference proteome</keyword>
<dbReference type="Proteomes" id="UP000309340">
    <property type="component" value="Unassembled WGS sequence"/>
</dbReference>